<dbReference type="AlphaFoldDB" id="A0A085VQK9"/>
<organism evidence="2 3">
    <name type="scientific">Pseudomonas syringae</name>
    <dbReference type="NCBI Taxonomy" id="317"/>
    <lineage>
        <taxon>Bacteria</taxon>
        <taxon>Pseudomonadati</taxon>
        <taxon>Pseudomonadota</taxon>
        <taxon>Gammaproteobacteria</taxon>
        <taxon>Pseudomonadales</taxon>
        <taxon>Pseudomonadaceae</taxon>
        <taxon>Pseudomonas</taxon>
    </lineage>
</organism>
<evidence type="ECO:0000313" key="2">
    <source>
        <dbReference type="EMBL" id="KFE57722.1"/>
    </source>
</evidence>
<keyword evidence="1" id="KW-1133">Transmembrane helix</keyword>
<sequence length="248" mass="27542">MIDSKKVIYLPRWIKISVISALAVCLIASIYISLSFVGVPDHSDWILLSLSIAQLAATALVISLVLIFGEREANLQFLINKTESLLRIQLPKMLGRVEDSAGNKAKVTVSEINNIFGANYTLSTPSTEMKMWVGFNVDRIIIAYFIPNITHTPPVKDIFHYTFSGAESVGYKVNFEEATSLDTGEQVLSIWCTWPAIQDSSNLSTELLSNPEKKLFIIQDIAMMTQSFIRTAERNAVPLLTQCDPGPL</sequence>
<feature type="transmembrane region" description="Helical" evidence="1">
    <location>
        <begin position="12"/>
        <end position="34"/>
    </location>
</feature>
<comment type="caution">
    <text evidence="2">The sequence shown here is derived from an EMBL/GenBank/DDBJ whole genome shotgun (WGS) entry which is preliminary data.</text>
</comment>
<evidence type="ECO:0000256" key="1">
    <source>
        <dbReference type="SAM" id="Phobius"/>
    </source>
</evidence>
<keyword evidence="1" id="KW-0472">Membrane</keyword>
<keyword evidence="1" id="KW-0812">Transmembrane</keyword>
<accession>A0A085VQK9</accession>
<reference evidence="2 3" key="1">
    <citation type="submission" date="2014-07" db="EMBL/GenBank/DDBJ databases">
        <title>Draft Genome Sequences of Environmental Pseudomonas syringae strains.</title>
        <authorList>
            <person name="Baltrus D.A."/>
            <person name="Berge O."/>
            <person name="Morris C."/>
        </authorList>
    </citation>
    <scope>NUCLEOTIDE SEQUENCE [LARGE SCALE GENOMIC DNA]</scope>
    <source>
        <strain evidence="2 3">GAW0119</strain>
    </source>
</reference>
<dbReference type="EMBL" id="JPQU01000016">
    <property type="protein sequence ID" value="KFE57722.1"/>
    <property type="molecule type" value="Genomic_DNA"/>
</dbReference>
<dbReference type="PATRIC" id="fig|317.175.peg.556"/>
<gene>
    <name evidence="2" type="ORF">IV01_02655</name>
</gene>
<feature type="transmembrane region" description="Helical" evidence="1">
    <location>
        <begin position="46"/>
        <end position="68"/>
    </location>
</feature>
<dbReference type="Proteomes" id="UP000028631">
    <property type="component" value="Unassembled WGS sequence"/>
</dbReference>
<dbReference type="RefSeq" id="WP_032625731.1">
    <property type="nucleotide sequence ID" value="NZ_JPQU01000016.1"/>
</dbReference>
<proteinExistence type="predicted"/>
<name>A0A085VQK9_PSESX</name>
<evidence type="ECO:0000313" key="3">
    <source>
        <dbReference type="Proteomes" id="UP000028631"/>
    </source>
</evidence>
<dbReference type="OrthoDB" id="6850253at2"/>
<keyword evidence="3" id="KW-1185">Reference proteome</keyword>
<protein>
    <submittedName>
        <fullName evidence="2">Uncharacterized protein</fullName>
    </submittedName>
</protein>